<dbReference type="RefSeq" id="WP_058528294.1">
    <property type="nucleotide sequence ID" value="NZ_CAAAHZ010000012.1"/>
</dbReference>
<evidence type="ECO:0000256" key="1">
    <source>
        <dbReference type="ARBA" id="ARBA00004990"/>
    </source>
</evidence>
<comment type="similarity">
    <text evidence="2 8">Belongs to the pantothenate synthetase family.</text>
</comment>
<dbReference type="PANTHER" id="PTHR21299:SF1">
    <property type="entry name" value="PANTOATE--BETA-ALANINE LIGASE"/>
    <property type="match status" value="1"/>
</dbReference>
<comment type="function">
    <text evidence="8">Catalyzes the condensation of pantoate with beta-alanine in an ATP-dependent reaction via a pantoyl-adenylate intermediate.</text>
</comment>
<dbReference type="PANTHER" id="PTHR21299">
    <property type="entry name" value="CYTIDYLATE KINASE/PANTOATE-BETA-ALANINE LIGASE"/>
    <property type="match status" value="1"/>
</dbReference>
<dbReference type="GO" id="GO:0004592">
    <property type="term" value="F:pantoate-beta-alanine ligase activity"/>
    <property type="evidence" value="ECO:0007669"/>
    <property type="project" value="UniProtKB-UniRule"/>
</dbReference>
<dbReference type="OrthoDB" id="9773087at2"/>
<dbReference type="GO" id="GO:0005524">
    <property type="term" value="F:ATP binding"/>
    <property type="evidence" value="ECO:0007669"/>
    <property type="project" value="UniProtKB-KW"/>
</dbReference>
<dbReference type="GO" id="GO:0015940">
    <property type="term" value="P:pantothenate biosynthetic process"/>
    <property type="evidence" value="ECO:0007669"/>
    <property type="project" value="UniProtKB-UniRule"/>
</dbReference>
<comment type="subcellular location">
    <subcellularLocation>
        <location evidence="8">Cytoplasm</location>
    </subcellularLocation>
</comment>
<dbReference type="NCBIfam" id="TIGR00018">
    <property type="entry name" value="panC"/>
    <property type="match status" value="1"/>
</dbReference>
<evidence type="ECO:0000313" key="10">
    <source>
        <dbReference type="Proteomes" id="UP000054997"/>
    </source>
</evidence>
<dbReference type="InterPro" id="IPR003721">
    <property type="entry name" value="Pantoate_ligase"/>
</dbReference>
<feature type="binding site" evidence="8">
    <location>
        <position position="60"/>
    </location>
    <ligand>
        <name>beta-alanine</name>
        <dbReference type="ChEBI" id="CHEBI:57966"/>
    </ligand>
</feature>
<feature type="binding site" evidence="8">
    <location>
        <position position="152"/>
    </location>
    <ligand>
        <name>(R)-pantoate</name>
        <dbReference type="ChEBI" id="CHEBI:15980"/>
    </ligand>
</feature>
<feature type="binding site" evidence="8">
    <location>
        <begin position="183"/>
        <end position="186"/>
    </location>
    <ligand>
        <name>ATP</name>
        <dbReference type="ChEBI" id="CHEBI:30616"/>
    </ligand>
</feature>
<comment type="caution">
    <text evidence="9">The sequence shown here is derived from an EMBL/GenBank/DDBJ whole genome shotgun (WGS) entry which is preliminary data.</text>
</comment>
<dbReference type="STRING" id="45068.Llon_0277"/>
<feature type="binding site" evidence="8">
    <location>
        <position position="60"/>
    </location>
    <ligand>
        <name>(R)-pantoate</name>
        <dbReference type="ChEBI" id="CHEBI:15980"/>
    </ligand>
</feature>
<evidence type="ECO:0000256" key="6">
    <source>
        <dbReference type="ARBA" id="ARBA00022840"/>
    </source>
</evidence>
<dbReference type="GO" id="GO:0005829">
    <property type="term" value="C:cytosol"/>
    <property type="evidence" value="ECO:0007669"/>
    <property type="project" value="TreeGrafter"/>
</dbReference>
<keyword evidence="8" id="KW-0963">Cytoplasm</keyword>
<protein>
    <recommendedName>
        <fullName evidence="8">Pantothenate synthetase</fullName>
        <shortName evidence="8">PS</shortName>
        <ecNumber evidence="8">6.3.2.1</ecNumber>
    </recommendedName>
    <alternativeName>
        <fullName evidence="8">Pantoate--beta-alanine ligase</fullName>
    </alternativeName>
    <alternativeName>
        <fullName evidence="8">Pantoate-activating enzyme</fullName>
    </alternativeName>
</protein>
<accession>A0A0W0VSE8</accession>
<keyword evidence="10" id="KW-1185">Reference proteome</keyword>
<keyword evidence="6 8" id="KW-0067">ATP-binding</keyword>
<comment type="miscellaneous">
    <text evidence="8">The reaction proceeds by a bi uni uni bi ping pong mechanism.</text>
</comment>
<dbReference type="SUPFAM" id="SSF52374">
    <property type="entry name" value="Nucleotidylyl transferase"/>
    <property type="match status" value="1"/>
</dbReference>
<gene>
    <name evidence="8 9" type="primary">panC</name>
    <name evidence="9" type="ORF">Llon_0277</name>
</gene>
<evidence type="ECO:0000256" key="4">
    <source>
        <dbReference type="ARBA" id="ARBA00022655"/>
    </source>
</evidence>
<name>A0A0W0VSE8_9GAMM</name>
<dbReference type="AlphaFoldDB" id="A0A0W0VSE8"/>
<reference evidence="9 10" key="1">
    <citation type="submission" date="2015-11" db="EMBL/GenBank/DDBJ databases">
        <title>Genomic analysis of 38 Legionella species identifies large and diverse effector repertoires.</title>
        <authorList>
            <person name="Burstein D."/>
            <person name="Amaro F."/>
            <person name="Zusman T."/>
            <person name="Lifshitz Z."/>
            <person name="Cohen O."/>
            <person name="Gilbert J.A."/>
            <person name="Pupko T."/>
            <person name="Shuman H.A."/>
            <person name="Segal G."/>
        </authorList>
    </citation>
    <scope>NUCLEOTIDE SEQUENCE [LARGE SCALE GENOMIC DNA]</scope>
    <source>
        <strain evidence="9 10">ATCC 49505</strain>
    </source>
</reference>
<keyword evidence="5 8" id="KW-0547">Nucleotide-binding</keyword>
<comment type="catalytic activity">
    <reaction evidence="7 8">
        <text>(R)-pantoate + beta-alanine + ATP = (R)-pantothenate + AMP + diphosphate + H(+)</text>
        <dbReference type="Rhea" id="RHEA:10912"/>
        <dbReference type="ChEBI" id="CHEBI:15378"/>
        <dbReference type="ChEBI" id="CHEBI:15980"/>
        <dbReference type="ChEBI" id="CHEBI:29032"/>
        <dbReference type="ChEBI" id="CHEBI:30616"/>
        <dbReference type="ChEBI" id="CHEBI:33019"/>
        <dbReference type="ChEBI" id="CHEBI:57966"/>
        <dbReference type="ChEBI" id="CHEBI:456215"/>
        <dbReference type="EC" id="6.3.2.1"/>
    </reaction>
</comment>
<feature type="binding site" evidence="8">
    <location>
        <begin position="146"/>
        <end position="149"/>
    </location>
    <ligand>
        <name>ATP</name>
        <dbReference type="ChEBI" id="CHEBI:30616"/>
    </ligand>
</feature>
<comment type="pathway">
    <text evidence="1 8">Cofactor biosynthesis; (R)-pantothenate biosynthesis; (R)-pantothenate from (R)-pantoate and beta-alanine: step 1/1.</text>
</comment>
<organism evidence="9 10">
    <name type="scientific">Legionella londiniensis</name>
    <dbReference type="NCBI Taxonomy" id="45068"/>
    <lineage>
        <taxon>Bacteria</taxon>
        <taxon>Pseudomonadati</taxon>
        <taxon>Pseudomonadota</taxon>
        <taxon>Gammaproteobacteria</taxon>
        <taxon>Legionellales</taxon>
        <taxon>Legionellaceae</taxon>
        <taxon>Legionella</taxon>
    </lineage>
</organism>
<feature type="binding site" evidence="8">
    <location>
        <position position="175"/>
    </location>
    <ligand>
        <name>ATP</name>
        <dbReference type="ChEBI" id="CHEBI:30616"/>
    </ligand>
</feature>
<dbReference type="UniPathway" id="UPA00028">
    <property type="reaction ID" value="UER00005"/>
</dbReference>
<dbReference type="EC" id="6.3.2.1" evidence="8"/>
<keyword evidence="3 8" id="KW-0436">Ligase</keyword>
<evidence type="ECO:0000256" key="8">
    <source>
        <dbReference type="HAMAP-Rule" id="MF_00158"/>
    </source>
</evidence>
<feature type="binding site" evidence="8">
    <location>
        <begin position="29"/>
        <end position="36"/>
    </location>
    <ligand>
        <name>ATP</name>
        <dbReference type="ChEBI" id="CHEBI:30616"/>
    </ligand>
</feature>
<evidence type="ECO:0000256" key="5">
    <source>
        <dbReference type="ARBA" id="ARBA00022741"/>
    </source>
</evidence>
<evidence type="ECO:0000256" key="7">
    <source>
        <dbReference type="ARBA" id="ARBA00048258"/>
    </source>
</evidence>
<dbReference type="EMBL" id="LNYK01000002">
    <property type="protein sequence ID" value="KTD23043.1"/>
    <property type="molecule type" value="Genomic_DNA"/>
</dbReference>
<keyword evidence="4 8" id="KW-0566">Pantothenate biosynthesis</keyword>
<dbReference type="PATRIC" id="fig|45068.5.peg.293"/>
<evidence type="ECO:0000256" key="3">
    <source>
        <dbReference type="ARBA" id="ARBA00022598"/>
    </source>
</evidence>
<dbReference type="Gene3D" id="3.40.50.620">
    <property type="entry name" value="HUPs"/>
    <property type="match status" value="1"/>
</dbReference>
<dbReference type="Proteomes" id="UP000054997">
    <property type="component" value="Unassembled WGS sequence"/>
</dbReference>
<proteinExistence type="inferred from homology"/>
<feature type="active site" description="Proton donor" evidence="8">
    <location>
        <position position="36"/>
    </location>
</feature>
<dbReference type="Gene3D" id="3.30.1300.10">
    <property type="entry name" value="Pantoate-beta-alanine ligase, C-terminal domain"/>
    <property type="match status" value="1"/>
</dbReference>
<dbReference type="HAMAP" id="MF_00158">
    <property type="entry name" value="PanC"/>
    <property type="match status" value="1"/>
</dbReference>
<evidence type="ECO:0000256" key="2">
    <source>
        <dbReference type="ARBA" id="ARBA00009256"/>
    </source>
</evidence>
<dbReference type="InterPro" id="IPR014729">
    <property type="entry name" value="Rossmann-like_a/b/a_fold"/>
</dbReference>
<dbReference type="Pfam" id="PF02569">
    <property type="entry name" value="Pantoate_ligase"/>
    <property type="match status" value="1"/>
</dbReference>
<evidence type="ECO:0000313" key="9">
    <source>
        <dbReference type="EMBL" id="KTD23043.1"/>
    </source>
</evidence>
<dbReference type="InterPro" id="IPR042176">
    <property type="entry name" value="Pantoate_ligase_C"/>
</dbReference>
<comment type="subunit">
    <text evidence="8">Homodimer.</text>
</comment>
<sequence>MKIIQDVGEWRHIRQELPHTATLGFVPTMGNLHPGHASLVVSSRQENDLTAVSIFVNPTQFNNADDFNHYPRTLTEDIELLIQNGVDFCLIPDEKALYPEGYRFQIQETLFSNQMEGQHRPGHFCGVFTVVMKLLNLIKPSRAYFGEKDYQQYCLIRDMANDFFMDIEIKSCPTIREPSGLAFSSRNNRLDFWEKKLAVQFAQIFQQGKSTEDIISALRQLNIEIDYVKEYQKRRFAAVKIGNVRLIDNYALADEESTSGDN</sequence>